<gene>
    <name evidence="2" type="ORF">WG901_02470</name>
</gene>
<dbReference type="Proteomes" id="UP001361239">
    <property type="component" value="Unassembled WGS sequence"/>
</dbReference>
<keyword evidence="1" id="KW-0812">Transmembrane</keyword>
<name>A0ABU8RRW4_9SPHN</name>
<keyword evidence="3" id="KW-1185">Reference proteome</keyword>
<accession>A0ABU8RRW4</accession>
<protein>
    <recommendedName>
        <fullName evidence="4">DUF304 domain-containing protein</fullName>
    </recommendedName>
</protein>
<evidence type="ECO:0008006" key="4">
    <source>
        <dbReference type="Google" id="ProtNLM"/>
    </source>
</evidence>
<feature type="transmembrane region" description="Helical" evidence="1">
    <location>
        <begin position="77"/>
        <end position="99"/>
    </location>
</feature>
<reference evidence="2 3" key="1">
    <citation type="submission" date="2024-03" db="EMBL/GenBank/DDBJ databases">
        <authorList>
            <person name="Jo J.-H."/>
        </authorList>
    </citation>
    <scope>NUCLEOTIDE SEQUENCE [LARGE SCALE GENOMIC DNA]</scope>
    <source>
        <strain evidence="2 3">PS1R-30</strain>
    </source>
</reference>
<comment type="caution">
    <text evidence="2">The sequence shown here is derived from an EMBL/GenBank/DDBJ whole genome shotgun (WGS) entry which is preliminary data.</text>
</comment>
<organism evidence="2 3">
    <name type="scientific">Novosphingobium anseongense</name>
    <dbReference type="NCBI Taxonomy" id="3133436"/>
    <lineage>
        <taxon>Bacteria</taxon>
        <taxon>Pseudomonadati</taxon>
        <taxon>Pseudomonadota</taxon>
        <taxon>Alphaproteobacteria</taxon>
        <taxon>Sphingomonadales</taxon>
        <taxon>Sphingomonadaceae</taxon>
        <taxon>Novosphingobium</taxon>
    </lineage>
</organism>
<feature type="transmembrane region" description="Helical" evidence="1">
    <location>
        <begin position="41"/>
        <end position="57"/>
    </location>
</feature>
<keyword evidence="1" id="KW-1133">Transmembrane helix</keyword>
<dbReference type="RefSeq" id="WP_339585432.1">
    <property type="nucleotide sequence ID" value="NZ_JBBHJZ010000001.1"/>
</dbReference>
<evidence type="ECO:0000313" key="2">
    <source>
        <dbReference type="EMBL" id="MEJ5975486.1"/>
    </source>
</evidence>
<dbReference type="EMBL" id="JBBHJZ010000001">
    <property type="protein sequence ID" value="MEJ5975486.1"/>
    <property type="molecule type" value="Genomic_DNA"/>
</dbReference>
<keyword evidence="1" id="KW-0472">Membrane</keyword>
<sequence length="196" mass="22269">MTPAEPRLSPELEQSLRRELVAGEHLLWSGQPRAGKLKRGFGIWLFALPWTAFALFWETMALLPWSAATKTPTAIQWSFGVIFPLFGLPFVAVGLWMLWQPIRAMRRAGTTAYGLTGRRLLRVTEARDRKVESVMLHQIGPIDRRESHDGFGDLRIQTHSRVDSDGDRVTERFEVLGVPDVARLERLLLENLTKPA</sequence>
<evidence type="ECO:0000256" key="1">
    <source>
        <dbReference type="SAM" id="Phobius"/>
    </source>
</evidence>
<proteinExistence type="predicted"/>
<evidence type="ECO:0000313" key="3">
    <source>
        <dbReference type="Proteomes" id="UP001361239"/>
    </source>
</evidence>